<accession>A0A7M5X9M1</accession>
<dbReference type="Proteomes" id="UP000594262">
    <property type="component" value="Unplaced"/>
</dbReference>
<evidence type="ECO:0000313" key="2">
    <source>
        <dbReference type="EnsemblMetazoa" id="CLYHEMP020007.1"/>
    </source>
</evidence>
<name>A0A7M5X9M1_9CNID</name>
<evidence type="ECO:0000256" key="1">
    <source>
        <dbReference type="SAM" id="SignalP"/>
    </source>
</evidence>
<keyword evidence="1" id="KW-0732">Signal</keyword>
<sequence length="259" mass="29847">MMLSFFYCIIFNVLCNIINATHMVSLKYDRQSILGNNAQRINGARSPTECILRCQRCGQKSFYSNDGECFCTNKEIDLSKKTSKEDGTYFTKRKYTSQHSYSFEIPGAVPYGKGKVFKTIPVHGPNWEISFKTIRSEYYADFQTVLHFSALEDPMEWALGHRIPAFYLHTDKLKVRTPAGSNINRAMEAVAPENQQFHVNLTSLNNKIYLYIDGNLKQTDDEPTGHFFENVQVWITNPSYDGKPLWDVKYVSKITPKYP</sequence>
<feature type="signal peptide" evidence="1">
    <location>
        <begin position="1"/>
        <end position="20"/>
    </location>
</feature>
<dbReference type="EnsemblMetazoa" id="CLYHEMT020007.1">
    <property type="protein sequence ID" value="CLYHEMP020007.1"/>
    <property type="gene ID" value="CLYHEMG020007"/>
</dbReference>
<protein>
    <submittedName>
        <fullName evidence="2">Uncharacterized protein</fullName>
    </submittedName>
</protein>
<reference evidence="2" key="1">
    <citation type="submission" date="2021-01" db="UniProtKB">
        <authorList>
            <consortium name="EnsemblMetazoa"/>
        </authorList>
    </citation>
    <scope>IDENTIFICATION</scope>
</reference>
<dbReference type="AlphaFoldDB" id="A0A7M5X9M1"/>
<proteinExistence type="predicted"/>
<feature type="chain" id="PRO_5029684813" evidence="1">
    <location>
        <begin position="21"/>
        <end position="259"/>
    </location>
</feature>
<organism evidence="2 3">
    <name type="scientific">Clytia hemisphaerica</name>
    <dbReference type="NCBI Taxonomy" id="252671"/>
    <lineage>
        <taxon>Eukaryota</taxon>
        <taxon>Metazoa</taxon>
        <taxon>Cnidaria</taxon>
        <taxon>Hydrozoa</taxon>
        <taxon>Hydroidolina</taxon>
        <taxon>Leptothecata</taxon>
        <taxon>Obeliida</taxon>
        <taxon>Clytiidae</taxon>
        <taxon>Clytia</taxon>
    </lineage>
</organism>
<keyword evidence="3" id="KW-1185">Reference proteome</keyword>
<evidence type="ECO:0000313" key="3">
    <source>
        <dbReference type="Proteomes" id="UP000594262"/>
    </source>
</evidence>